<evidence type="ECO:0000313" key="5">
    <source>
        <dbReference type="Proteomes" id="UP000265742"/>
    </source>
</evidence>
<dbReference type="AlphaFoldDB" id="A0A3A1U6X8"/>
<feature type="domain" description="Mop" evidence="3">
    <location>
        <begin position="77"/>
        <end position="142"/>
    </location>
</feature>
<keyword evidence="5" id="KW-1185">Reference proteome</keyword>
<dbReference type="InterPro" id="IPR041657">
    <property type="entry name" value="HTH_17"/>
</dbReference>
<dbReference type="InterPro" id="IPR005116">
    <property type="entry name" value="Transp-assoc_OB_typ1"/>
</dbReference>
<dbReference type="NCBIfam" id="TIGR01764">
    <property type="entry name" value="excise"/>
    <property type="match status" value="1"/>
</dbReference>
<comment type="caution">
    <text evidence="4">The sequence shown here is derived from an EMBL/GenBank/DDBJ whole genome shotgun (WGS) entry which is preliminary data.</text>
</comment>
<dbReference type="GO" id="GO:0003677">
    <property type="term" value="F:DNA binding"/>
    <property type="evidence" value="ECO:0007669"/>
    <property type="project" value="InterPro"/>
</dbReference>
<accession>A0A3A1U6X8</accession>
<dbReference type="Gene3D" id="1.10.1660.10">
    <property type="match status" value="1"/>
</dbReference>
<evidence type="ECO:0000259" key="3">
    <source>
        <dbReference type="PROSITE" id="PS51866"/>
    </source>
</evidence>
<dbReference type="InterPro" id="IPR010093">
    <property type="entry name" value="SinI_DNA-bd"/>
</dbReference>
<dbReference type="SUPFAM" id="SSF50331">
    <property type="entry name" value="MOP-like"/>
    <property type="match status" value="1"/>
</dbReference>
<keyword evidence="1 2" id="KW-0500">Molybdenum</keyword>
<evidence type="ECO:0000256" key="1">
    <source>
        <dbReference type="ARBA" id="ARBA00022505"/>
    </source>
</evidence>
<dbReference type="PROSITE" id="PS51866">
    <property type="entry name" value="MOP"/>
    <property type="match status" value="1"/>
</dbReference>
<gene>
    <name evidence="4" type="ORF">D1781_14845</name>
</gene>
<evidence type="ECO:0000313" key="4">
    <source>
        <dbReference type="EMBL" id="RIX28674.1"/>
    </source>
</evidence>
<dbReference type="InterPro" id="IPR004606">
    <property type="entry name" value="Mop_domain"/>
</dbReference>
<dbReference type="Gene3D" id="2.40.50.100">
    <property type="match status" value="1"/>
</dbReference>
<dbReference type="Pfam" id="PF03459">
    <property type="entry name" value="TOBE"/>
    <property type="match status" value="1"/>
</dbReference>
<dbReference type="Proteomes" id="UP000265742">
    <property type="component" value="Unassembled WGS sequence"/>
</dbReference>
<dbReference type="EMBL" id="QXTG01000002">
    <property type="protein sequence ID" value="RIX28674.1"/>
    <property type="molecule type" value="Genomic_DNA"/>
</dbReference>
<sequence>MHADAEGAAVVDRIRITEAAALLGVSDDTLRRWADAGRIAVDRTGGPATVDGAALAALASEIAAESPLARLLPAGGTSSARNRVTGIVTRVVRDTVMAQVELQAGPFRFVSLMSREAADDLRLEPGVVATASVKATTVVIEHADARKDAR</sequence>
<name>A0A3A1U6X8_9MICO</name>
<proteinExistence type="predicted"/>
<dbReference type="OrthoDB" id="271159at2"/>
<dbReference type="Pfam" id="PF12728">
    <property type="entry name" value="HTH_17"/>
    <property type="match status" value="1"/>
</dbReference>
<dbReference type="GO" id="GO:0015689">
    <property type="term" value="P:molybdate ion transport"/>
    <property type="evidence" value="ECO:0007669"/>
    <property type="project" value="InterPro"/>
</dbReference>
<reference evidence="5" key="1">
    <citation type="submission" date="2018-09" db="EMBL/GenBank/DDBJ databases">
        <authorList>
            <person name="Kim I."/>
        </authorList>
    </citation>
    <scope>NUCLEOTIDE SEQUENCE [LARGE SCALE GENOMIC DNA]</scope>
    <source>
        <strain evidence="5">DD4a</strain>
    </source>
</reference>
<organism evidence="4 5">
    <name type="scientific">Amnibacterium setariae</name>
    <dbReference type="NCBI Taxonomy" id="2306585"/>
    <lineage>
        <taxon>Bacteria</taxon>
        <taxon>Bacillati</taxon>
        <taxon>Actinomycetota</taxon>
        <taxon>Actinomycetes</taxon>
        <taxon>Micrococcales</taxon>
        <taxon>Microbacteriaceae</taxon>
        <taxon>Amnibacterium</taxon>
    </lineage>
</organism>
<dbReference type="InterPro" id="IPR008995">
    <property type="entry name" value="Mo/tungstate-bd_C_term_dom"/>
</dbReference>
<evidence type="ECO:0000256" key="2">
    <source>
        <dbReference type="PROSITE-ProRule" id="PRU01213"/>
    </source>
</evidence>
<protein>
    <submittedName>
        <fullName evidence="4">Helix-turn-helix domain-containing protein</fullName>
    </submittedName>
</protein>